<dbReference type="EMBL" id="JAGGNH010000005">
    <property type="protein sequence ID" value="KAJ0971887.1"/>
    <property type="molecule type" value="Genomic_DNA"/>
</dbReference>
<evidence type="ECO:0000313" key="3">
    <source>
        <dbReference type="Proteomes" id="UP001085076"/>
    </source>
</evidence>
<protein>
    <submittedName>
        <fullName evidence="2">Uncharacterized protein</fullName>
    </submittedName>
</protein>
<organism evidence="2 3">
    <name type="scientific">Dioscorea zingiberensis</name>
    <dbReference type="NCBI Taxonomy" id="325984"/>
    <lineage>
        <taxon>Eukaryota</taxon>
        <taxon>Viridiplantae</taxon>
        <taxon>Streptophyta</taxon>
        <taxon>Embryophyta</taxon>
        <taxon>Tracheophyta</taxon>
        <taxon>Spermatophyta</taxon>
        <taxon>Magnoliopsida</taxon>
        <taxon>Liliopsida</taxon>
        <taxon>Dioscoreales</taxon>
        <taxon>Dioscoreaceae</taxon>
        <taxon>Dioscorea</taxon>
    </lineage>
</organism>
<feature type="region of interest" description="Disordered" evidence="1">
    <location>
        <begin position="1"/>
        <end position="27"/>
    </location>
</feature>
<reference evidence="2" key="2">
    <citation type="journal article" date="2022" name="Hortic Res">
        <title>The genome of Dioscorea zingiberensis sheds light on the biosynthesis, origin and evolution of the medicinally important diosgenin saponins.</title>
        <authorList>
            <person name="Li Y."/>
            <person name="Tan C."/>
            <person name="Li Z."/>
            <person name="Guo J."/>
            <person name="Li S."/>
            <person name="Chen X."/>
            <person name="Wang C."/>
            <person name="Dai X."/>
            <person name="Yang H."/>
            <person name="Song W."/>
            <person name="Hou L."/>
            <person name="Xu J."/>
            <person name="Tong Z."/>
            <person name="Xu A."/>
            <person name="Yuan X."/>
            <person name="Wang W."/>
            <person name="Yang Q."/>
            <person name="Chen L."/>
            <person name="Sun Z."/>
            <person name="Wang K."/>
            <person name="Pan B."/>
            <person name="Chen J."/>
            <person name="Bao Y."/>
            <person name="Liu F."/>
            <person name="Qi X."/>
            <person name="Gang D.R."/>
            <person name="Wen J."/>
            <person name="Li J."/>
        </authorList>
    </citation>
    <scope>NUCLEOTIDE SEQUENCE</scope>
    <source>
        <strain evidence="2">Dzin_1.0</strain>
    </source>
</reference>
<dbReference type="OrthoDB" id="766405at2759"/>
<sequence length="393" mass="43410">MVMAKRRGAPLDRPPARQGVLTRKQSEGLLHRTRSGRVRLLDPARRLNDFPLSNQTSTLPDHPPVGDGCLSDSISVKDLRSRRVFSPASTSFDNSVDQAMKPRAADDGIGILGKKVELEVGDRSDGLEDGLSQSTPSDSGFSCKSIFSGDGIGQGKRISKHEPQLDSRNQFKKRLGLAPCSRSKLYGNPNSFSYRRLLPFLMELDSSDDVKTLASSNYPAKKPLSHKVSPLPEEKHGFEGIDESLNAQRSDNSNVSEIIVGENHILRTLNVVDHKPTQKTVGIDERRRELNDVKPMATQEGATIELELMFRPLHSPPDKLEAPSLNELAGSTHAIPYLTDKVQGTQKVILGMDRTPLADTYQSRVPHPMSHNVLAPKKVHYENLFCISCGREL</sequence>
<feature type="region of interest" description="Disordered" evidence="1">
    <location>
        <begin position="124"/>
        <end position="143"/>
    </location>
</feature>
<accession>A0A9D5CEM5</accession>
<dbReference type="AlphaFoldDB" id="A0A9D5CEM5"/>
<name>A0A9D5CEM5_9LILI</name>
<dbReference type="PANTHER" id="PTHR34461:SF4">
    <property type="entry name" value="OS01G0101800 PROTEIN"/>
    <property type="match status" value="1"/>
</dbReference>
<evidence type="ECO:0000256" key="1">
    <source>
        <dbReference type="SAM" id="MobiDB-lite"/>
    </source>
</evidence>
<keyword evidence="3" id="KW-1185">Reference proteome</keyword>
<evidence type="ECO:0000313" key="2">
    <source>
        <dbReference type="EMBL" id="KAJ0971887.1"/>
    </source>
</evidence>
<reference evidence="2" key="1">
    <citation type="submission" date="2021-03" db="EMBL/GenBank/DDBJ databases">
        <authorList>
            <person name="Li Z."/>
            <person name="Yang C."/>
        </authorList>
    </citation>
    <scope>NUCLEOTIDE SEQUENCE</scope>
    <source>
        <strain evidence="2">Dzin_1.0</strain>
        <tissue evidence="2">Leaf</tissue>
    </source>
</reference>
<dbReference type="Proteomes" id="UP001085076">
    <property type="component" value="Miscellaneous, Linkage group lg05"/>
</dbReference>
<comment type="caution">
    <text evidence="2">The sequence shown here is derived from an EMBL/GenBank/DDBJ whole genome shotgun (WGS) entry which is preliminary data.</text>
</comment>
<proteinExistence type="predicted"/>
<feature type="compositionally biased region" description="Polar residues" evidence="1">
    <location>
        <begin position="131"/>
        <end position="142"/>
    </location>
</feature>
<dbReference type="PANTHER" id="PTHR34461">
    <property type="entry name" value="EXPRESSED PROTEIN"/>
    <property type="match status" value="1"/>
</dbReference>
<gene>
    <name evidence="2" type="ORF">J5N97_019846</name>
</gene>